<reference evidence="1" key="1">
    <citation type="journal article" date="2014" name="Genome Announc.">
        <title>Draft genome sequences of the altered schaedler flora, a defined bacterial community from gnotobiotic mice.</title>
        <authorList>
            <person name="Wannemuehler M.J."/>
            <person name="Overstreet A.M."/>
            <person name="Ward D.V."/>
            <person name="Phillips G.J."/>
        </authorList>
    </citation>
    <scope>NUCLEOTIDE SEQUENCE</scope>
    <source>
        <strain evidence="1">ASF457</strain>
    </source>
</reference>
<accession>V2PYZ7</accession>
<dbReference type="Proteomes" id="UP000017429">
    <property type="component" value="Chromosome"/>
</dbReference>
<keyword evidence="2" id="KW-1185">Reference proteome</keyword>
<protein>
    <submittedName>
        <fullName evidence="1">Uncharacterized protein</fullName>
    </submittedName>
</protein>
<dbReference type="EMBL" id="CP097562">
    <property type="protein sequence ID" value="USF24632.1"/>
    <property type="molecule type" value="Genomic_DNA"/>
</dbReference>
<dbReference type="AlphaFoldDB" id="V2PYZ7"/>
<proteinExistence type="predicted"/>
<gene>
    <name evidence="1" type="ORF">N508_001721</name>
</gene>
<reference evidence="1" key="3">
    <citation type="submission" date="2022-06" db="EMBL/GenBank/DDBJ databases">
        <title>Resources to Facilitate Use of the Altered Schaedler Flora (ASF) Mouse Model to Study Microbiome Function.</title>
        <authorList>
            <person name="Proctor A."/>
            <person name="Parvinroo S."/>
            <person name="Richie T."/>
            <person name="Jia X."/>
            <person name="Lee S.T.M."/>
            <person name="Karp P.D."/>
            <person name="Paley S."/>
            <person name="Kostic A.D."/>
            <person name="Pierre J.F."/>
            <person name="Wannemuehler M.J."/>
            <person name="Phillips G.J."/>
        </authorList>
    </citation>
    <scope>NUCLEOTIDE SEQUENCE</scope>
    <source>
        <strain evidence="1">ASF457</strain>
    </source>
</reference>
<evidence type="ECO:0000313" key="1">
    <source>
        <dbReference type="EMBL" id="USF24632.1"/>
    </source>
</evidence>
<name>V2PYZ7_9BACT</name>
<dbReference type="RefSeq" id="WP_023276004.1">
    <property type="nucleotide sequence ID" value="NZ_CP097562.1"/>
</dbReference>
<dbReference type="KEGG" id="msch:N508_001721"/>
<evidence type="ECO:0000313" key="2">
    <source>
        <dbReference type="Proteomes" id="UP000017429"/>
    </source>
</evidence>
<organism evidence="1 2">
    <name type="scientific">Mucispirillum schaedleri ASF457</name>
    <dbReference type="NCBI Taxonomy" id="1379858"/>
    <lineage>
        <taxon>Bacteria</taxon>
        <taxon>Pseudomonadati</taxon>
        <taxon>Deferribacterota</taxon>
        <taxon>Deferribacteres</taxon>
        <taxon>Deferribacterales</taxon>
        <taxon>Mucispirillaceae</taxon>
        <taxon>Mucispirillum</taxon>
    </lineage>
</organism>
<reference evidence="1" key="2">
    <citation type="submission" date="2022-05" db="EMBL/GenBank/DDBJ databases">
        <authorList>
            <person name="Proctor A.L."/>
            <person name="Phillips G.J."/>
            <person name="Wannemuehler M.J."/>
        </authorList>
    </citation>
    <scope>NUCLEOTIDE SEQUENCE</scope>
    <source>
        <strain evidence="1">ASF457</strain>
    </source>
</reference>
<sequence>MTSSQYIYYIIADTLDISSSVITETPSVLDIFANIAGVSAKTADIKQPNINNKENIGIFIAVSKHISYIMWYIMEINSLNSLYALYSVNSVEKSSTKIVSQNENQSSDMDKINISEEAVKLAQISNNSDAKEIKSTNEILKSDKASDYTEGEMLALLNGRINGDLPHKDGVLPENKALLHQLESMQIDIENKYPNLDDLYANGYNEIAAMRAFAAHAGEYVKVTIEDAVRFMQTEQKSQEMCYTDITANMNYEEGLNYIKSVDSLTDIILLNARMWADDSLSEEYKNNMYQQLLDRFMEIDKTPENIAQFHLDPEESARYYKNHNKPLDIGSAKQIADSIS</sequence>